<sequence>MLIALDAAEFAYLARVQHDLLEPLLGTPEGRAVYDAALRRIGIGLALLDLPLLLVVGAASYVLALFAVRPLVEAREREARFAAEAAHELRTPLARIAGLTQSPPPDALERIARIAVDAAQTVGDLLTLVREETVAARLSEPVDLASVARTAVAELARDGVRYDVAASDGAWVVGDERRLRRLADNLIENASRHAAGTVRVEVAAASHAVLLSVEDDGPGVPDAVRARIFGRFVRGSDEKAGTGLGLAICRTIARAHGGDLTLEGRNRFVARLPPFEV</sequence>
<proteinExistence type="predicted"/>
<keyword evidence="9" id="KW-0843">Virulence</keyword>
<dbReference type="InterPro" id="IPR005467">
    <property type="entry name" value="His_kinase_dom"/>
</dbReference>
<dbReference type="CDD" id="cd00075">
    <property type="entry name" value="HATPase"/>
    <property type="match status" value="1"/>
</dbReference>
<dbReference type="PRINTS" id="PR00344">
    <property type="entry name" value="BCTRLSENSOR"/>
</dbReference>
<keyword evidence="6" id="KW-0808">Transferase</keyword>
<dbReference type="GO" id="GO:0005886">
    <property type="term" value="C:plasma membrane"/>
    <property type="evidence" value="ECO:0007669"/>
    <property type="project" value="UniProtKB-SubCell"/>
</dbReference>
<dbReference type="PROSITE" id="PS50109">
    <property type="entry name" value="HIS_KIN"/>
    <property type="match status" value="1"/>
</dbReference>
<feature type="domain" description="Histidine kinase" evidence="11">
    <location>
        <begin position="84"/>
        <end position="263"/>
    </location>
</feature>
<dbReference type="InterPro" id="IPR004358">
    <property type="entry name" value="Sig_transdc_His_kin-like_C"/>
</dbReference>
<keyword evidence="10" id="KW-1133">Transmembrane helix</keyword>
<dbReference type="EC" id="2.7.13.3" evidence="3"/>
<dbReference type="PANTHER" id="PTHR44936">
    <property type="entry name" value="SENSOR PROTEIN CREC"/>
    <property type="match status" value="1"/>
</dbReference>
<evidence type="ECO:0000256" key="9">
    <source>
        <dbReference type="ARBA" id="ARBA00023026"/>
    </source>
</evidence>
<comment type="catalytic activity">
    <reaction evidence="1">
        <text>ATP + protein L-histidine = ADP + protein N-phospho-L-histidine.</text>
        <dbReference type="EC" id="2.7.13.3"/>
    </reaction>
</comment>
<evidence type="ECO:0000259" key="11">
    <source>
        <dbReference type="PROSITE" id="PS50109"/>
    </source>
</evidence>
<evidence type="ECO:0000256" key="10">
    <source>
        <dbReference type="SAM" id="Phobius"/>
    </source>
</evidence>
<evidence type="ECO:0000256" key="8">
    <source>
        <dbReference type="ARBA" id="ARBA00023012"/>
    </source>
</evidence>
<keyword evidence="13" id="KW-1185">Reference proteome</keyword>
<dbReference type="InterPro" id="IPR050980">
    <property type="entry name" value="2C_sensor_his_kinase"/>
</dbReference>
<dbReference type="InterPro" id="IPR036097">
    <property type="entry name" value="HisK_dim/P_sf"/>
</dbReference>
<evidence type="ECO:0000256" key="1">
    <source>
        <dbReference type="ARBA" id="ARBA00000085"/>
    </source>
</evidence>
<keyword evidence="4" id="KW-1003">Cell membrane</keyword>
<name>A0AAN1XYK8_UNVUL</name>
<reference evidence="12 13" key="1">
    <citation type="journal article" date="2022" name="ISME Commun">
        <title>Vulcanimicrobium alpinus gen. nov. sp. nov., the first cultivated representative of the candidate phylum 'Eremiobacterota', is a metabolically versatile aerobic anoxygenic phototroph.</title>
        <authorList>
            <person name="Yabe S."/>
            <person name="Muto K."/>
            <person name="Abe K."/>
            <person name="Yokota A."/>
            <person name="Staudigel H."/>
            <person name="Tebo B.M."/>
        </authorList>
    </citation>
    <scope>NUCLEOTIDE SEQUENCE [LARGE SCALE GENOMIC DNA]</scope>
    <source>
        <strain evidence="12 13">WC8-2</strain>
    </source>
</reference>
<dbReference type="Gene3D" id="3.30.565.10">
    <property type="entry name" value="Histidine kinase-like ATPase, C-terminal domain"/>
    <property type="match status" value="1"/>
</dbReference>
<dbReference type="GO" id="GO:0000155">
    <property type="term" value="F:phosphorelay sensor kinase activity"/>
    <property type="evidence" value="ECO:0007669"/>
    <property type="project" value="InterPro"/>
</dbReference>
<dbReference type="AlphaFoldDB" id="A0AAN1XYK8"/>
<evidence type="ECO:0000313" key="13">
    <source>
        <dbReference type="Proteomes" id="UP001317532"/>
    </source>
</evidence>
<accession>A0AAN1XYK8</accession>
<keyword evidence="8" id="KW-0902">Two-component regulatory system</keyword>
<keyword evidence="10" id="KW-0812">Transmembrane</keyword>
<protein>
    <recommendedName>
        <fullName evidence="3">histidine kinase</fullName>
        <ecNumber evidence="3">2.7.13.3</ecNumber>
    </recommendedName>
</protein>
<evidence type="ECO:0000256" key="5">
    <source>
        <dbReference type="ARBA" id="ARBA00022553"/>
    </source>
</evidence>
<dbReference type="Proteomes" id="UP001317532">
    <property type="component" value="Chromosome"/>
</dbReference>
<dbReference type="InterPro" id="IPR036890">
    <property type="entry name" value="HATPase_C_sf"/>
</dbReference>
<dbReference type="KEGG" id="vab:WPS_30200"/>
<dbReference type="Pfam" id="PF00512">
    <property type="entry name" value="HisKA"/>
    <property type="match status" value="1"/>
</dbReference>
<evidence type="ECO:0000256" key="6">
    <source>
        <dbReference type="ARBA" id="ARBA00022679"/>
    </source>
</evidence>
<dbReference type="SMART" id="SM00388">
    <property type="entry name" value="HisKA"/>
    <property type="match status" value="1"/>
</dbReference>
<keyword evidence="5" id="KW-0597">Phosphoprotein</keyword>
<dbReference type="InterPro" id="IPR003594">
    <property type="entry name" value="HATPase_dom"/>
</dbReference>
<organism evidence="12 13">
    <name type="scientific">Vulcanimicrobium alpinum</name>
    <dbReference type="NCBI Taxonomy" id="3016050"/>
    <lineage>
        <taxon>Bacteria</taxon>
        <taxon>Bacillati</taxon>
        <taxon>Vulcanimicrobiota</taxon>
        <taxon>Vulcanimicrobiia</taxon>
        <taxon>Vulcanimicrobiales</taxon>
        <taxon>Vulcanimicrobiaceae</taxon>
        <taxon>Vulcanimicrobium</taxon>
    </lineage>
</organism>
<evidence type="ECO:0000256" key="2">
    <source>
        <dbReference type="ARBA" id="ARBA00004651"/>
    </source>
</evidence>
<evidence type="ECO:0000256" key="4">
    <source>
        <dbReference type="ARBA" id="ARBA00022475"/>
    </source>
</evidence>
<feature type="transmembrane region" description="Helical" evidence="10">
    <location>
        <begin position="41"/>
        <end position="68"/>
    </location>
</feature>
<evidence type="ECO:0000256" key="7">
    <source>
        <dbReference type="ARBA" id="ARBA00022777"/>
    </source>
</evidence>
<evidence type="ECO:0000313" key="12">
    <source>
        <dbReference type="EMBL" id="BDE07744.1"/>
    </source>
</evidence>
<dbReference type="SUPFAM" id="SSF47384">
    <property type="entry name" value="Homodimeric domain of signal transducing histidine kinase"/>
    <property type="match status" value="1"/>
</dbReference>
<gene>
    <name evidence="12" type="ORF">WPS_30200</name>
</gene>
<dbReference type="Gene3D" id="1.10.287.130">
    <property type="match status" value="1"/>
</dbReference>
<keyword evidence="10" id="KW-0472">Membrane</keyword>
<keyword evidence="7" id="KW-0418">Kinase</keyword>
<dbReference type="SMART" id="SM00387">
    <property type="entry name" value="HATPase_c"/>
    <property type="match status" value="1"/>
</dbReference>
<dbReference type="PANTHER" id="PTHR44936:SF9">
    <property type="entry name" value="SENSOR PROTEIN CREC"/>
    <property type="match status" value="1"/>
</dbReference>
<dbReference type="SUPFAM" id="SSF55874">
    <property type="entry name" value="ATPase domain of HSP90 chaperone/DNA topoisomerase II/histidine kinase"/>
    <property type="match status" value="1"/>
</dbReference>
<dbReference type="InterPro" id="IPR003661">
    <property type="entry name" value="HisK_dim/P_dom"/>
</dbReference>
<comment type="subcellular location">
    <subcellularLocation>
        <location evidence="2">Cell membrane</location>
        <topology evidence="2">Multi-pass membrane protein</topology>
    </subcellularLocation>
</comment>
<evidence type="ECO:0000256" key="3">
    <source>
        <dbReference type="ARBA" id="ARBA00012438"/>
    </source>
</evidence>
<dbReference type="Pfam" id="PF02518">
    <property type="entry name" value="HATPase_c"/>
    <property type="match status" value="1"/>
</dbReference>
<dbReference type="EMBL" id="AP025523">
    <property type="protein sequence ID" value="BDE07744.1"/>
    <property type="molecule type" value="Genomic_DNA"/>
</dbReference>